<evidence type="ECO:0000256" key="1">
    <source>
        <dbReference type="ARBA" id="ARBA00004141"/>
    </source>
</evidence>
<evidence type="ECO:0000256" key="3">
    <source>
        <dbReference type="ARBA" id="ARBA00022448"/>
    </source>
</evidence>
<accession>A0ABN8MI88</accession>
<comment type="similarity">
    <text evidence="2">Belongs to the CALHM family.</text>
</comment>
<keyword evidence="11" id="KW-1185">Reference proteome</keyword>
<keyword evidence="8" id="KW-0407">Ion channel</keyword>
<dbReference type="Proteomes" id="UP001159427">
    <property type="component" value="Unassembled WGS sequence"/>
</dbReference>
<name>A0ABN8MI88_9CNID</name>
<evidence type="ECO:0000256" key="4">
    <source>
        <dbReference type="ARBA" id="ARBA00022692"/>
    </source>
</evidence>
<keyword evidence="5 9" id="KW-1133">Transmembrane helix</keyword>
<evidence type="ECO:0000256" key="2">
    <source>
        <dbReference type="ARBA" id="ARBA00008497"/>
    </source>
</evidence>
<dbReference type="Pfam" id="PF14798">
    <property type="entry name" value="Ca_hom_mod"/>
    <property type="match status" value="1"/>
</dbReference>
<protein>
    <submittedName>
        <fullName evidence="10">Uncharacterized protein</fullName>
    </submittedName>
</protein>
<feature type="transmembrane region" description="Helical" evidence="9">
    <location>
        <begin position="114"/>
        <end position="133"/>
    </location>
</feature>
<reference evidence="10 11" key="1">
    <citation type="submission" date="2022-05" db="EMBL/GenBank/DDBJ databases">
        <authorList>
            <consortium name="Genoscope - CEA"/>
            <person name="William W."/>
        </authorList>
    </citation>
    <scope>NUCLEOTIDE SEQUENCE [LARGE SCALE GENOMIC DNA]</scope>
</reference>
<evidence type="ECO:0000256" key="8">
    <source>
        <dbReference type="ARBA" id="ARBA00023303"/>
    </source>
</evidence>
<comment type="subcellular location">
    <subcellularLocation>
        <location evidence="1">Membrane</location>
        <topology evidence="1">Multi-pass membrane protein</topology>
    </subcellularLocation>
</comment>
<dbReference type="PANTHER" id="PTHR32261">
    <property type="entry name" value="CALCIUM HOMEOSTASIS MODULATOR PROTEIN"/>
    <property type="match status" value="1"/>
</dbReference>
<sequence length="274" mass="30927">MADQAPANQSTTLSQKVFGGLSSIKDSIKKVQLPLKKGALSGGVVVMKLGLSKLAFQCPEQNYGVYSMLFITAPAVLLLCLALMLSKPFWHLTLGSCSLPRRFRQSIWRRYRRSLYLCLFAPIVWLLFVYVQADYYVCYKLGAAEQRYNATSSPLEKSMILLEIESIEAESHMIAIVMVVVVALLATIGITLDRCCTKADKTITDEEEYVFFLAEEQVKLFNAKLEPLAKEQAKQEVEELFEKYKDVSSDPAEKIRLISKEIEKKFPWMAVGTI</sequence>
<keyword evidence="6" id="KW-0406">Ion transport</keyword>
<keyword evidence="4 9" id="KW-0812">Transmembrane</keyword>
<proteinExistence type="inferred from homology"/>
<evidence type="ECO:0000256" key="9">
    <source>
        <dbReference type="SAM" id="Phobius"/>
    </source>
</evidence>
<organism evidence="10 11">
    <name type="scientific">Porites evermanni</name>
    <dbReference type="NCBI Taxonomy" id="104178"/>
    <lineage>
        <taxon>Eukaryota</taxon>
        <taxon>Metazoa</taxon>
        <taxon>Cnidaria</taxon>
        <taxon>Anthozoa</taxon>
        <taxon>Hexacorallia</taxon>
        <taxon>Scleractinia</taxon>
        <taxon>Fungiina</taxon>
        <taxon>Poritidae</taxon>
        <taxon>Porites</taxon>
    </lineage>
</organism>
<evidence type="ECO:0000256" key="6">
    <source>
        <dbReference type="ARBA" id="ARBA00023065"/>
    </source>
</evidence>
<feature type="transmembrane region" description="Helical" evidence="9">
    <location>
        <begin position="172"/>
        <end position="192"/>
    </location>
</feature>
<keyword evidence="3" id="KW-0813">Transport</keyword>
<evidence type="ECO:0000256" key="5">
    <source>
        <dbReference type="ARBA" id="ARBA00022989"/>
    </source>
</evidence>
<evidence type="ECO:0000313" key="11">
    <source>
        <dbReference type="Proteomes" id="UP001159427"/>
    </source>
</evidence>
<dbReference type="EMBL" id="CALNXI010000556">
    <property type="protein sequence ID" value="CAH3029167.1"/>
    <property type="molecule type" value="Genomic_DNA"/>
</dbReference>
<feature type="transmembrane region" description="Helical" evidence="9">
    <location>
        <begin position="63"/>
        <end position="85"/>
    </location>
</feature>
<dbReference type="InterPro" id="IPR029569">
    <property type="entry name" value="CALHM"/>
</dbReference>
<keyword evidence="7 9" id="KW-0472">Membrane</keyword>
<evidence type="ECO:0000313" key="10">
    <source>
        <dbReference type="EMBL" id="CAH3029167.1"/>
    </source>
</evidence>
<gene>
    <name evidence="10" type="ORF">PEVE_00035669</name>
</gene>
<comment type="caution">
    <text evidence="10">The sequence shown here is derived from an EMBL/GenBank/DDBJ whole genome shotgun (WGS) entry which is preliminary data.</text>
</comment>
<evidence type="ECO:0000256" key="7">
    <source>
        <dbReference type="ARBA" id="ARBA00023136"/>
    </source>
</evidence>
<dbReference type="PANTHER" id="PTHR32261:SF1">
    <property type="entry name" value="CALCIUM HOMEOSTASIS MODULATOR PROTEIN"/>
    <property type="match status" value="1"/>
</dbReference>